<keyword evidence="5" id="KW-1185">Reference proteome</keyword>
<keyword evidence="2" id="KW-0732">Signal</keyword>
<dbReference type="SUPFAM" id="SSF53474">
    <property type="entry name" value="alpha/beta-Hydrolases"/>
    <property type="match status" value="1"/>
</dbReference>
<dbReference type="OrthoDB" id="4269629at2"/>
<feature type="chain" id="PRO_5018580225" evidence="2">
    <location>
        <begin position="22"/>
        <end position="654"/>
    </location>
</feature>
<dbReference type="PANTHER" id="PTHR42776">
    <property type="entry name" value="SERINE PEPTIDASE S9 FAMILY MEMBER"/>
    <property type="match status" value="1"/>
</dbReference>
<dbReference type="PRINTS" id="PR00862">
    <property type="entry name" value="PROLIGOPTASE"/>
</dbReference>
<evidence type="ECO:0000256" key="2">
    <source>
        <dbReference type="SAM" id="SignalP"/>
    </source>
</evidence>
<comment type="caution">
    <text evidence="4">The sequence shown here is derived from an EMBL/GenBank/DDBJ whole genome shotgun (WGS) entry which is preliminary data.</text>
</comment>
<dbReference type="GO" id="GO:0004252">
    <property type="term" value="F:serine-type endopeptidase activity"/>
    <property type="evidence" value="ECO:0007669"/>
    <property type="project" value="InterPro"/>
</dbReference>
<dbReference type="Proteomes" id="UP000282060">
    <property type="component" value="Unassembled WGS sequence"/>
</dbReference>
<reference evidence="4 5" key="1">
    <citation type="submission" date="2018-12" db="EMBL/GenBank/DDBJ databases">
        <authorList>
            <person name="Yu L."/>
        </authorList>
    </citation>
    <scope>NUCLEOTIDE SEQUENCE [LARGE SCALE GENOMIC DNA]</scope>
    <source>
        <strain evidence="4 5">HAW-EB5</strain>
    </source>
</reference>
<dbReference type="GO" id="GO:0006508">
    <property type="term" value="P:proteolysis"/>
    <property type="evidence" value="ECO:0007669"/>
    <property type="project" value="InterPro"/>
</dbReference>
<dbReference type="Gene3D" id="3.40.50.1820">
    <property type="entry name" value="alpha/beta hydrolase"/>
    <property type="match status" value="1"/>
</dbReference>
<accession>A0A3S0L8B6</accession>
<evidence type="ECO:0000259" key="3">
    <source>
        <dbReference type="Pfam" id="PF00326"/>
    </source>
</evidence>
<organism evidence="4 5">
    <name type="scientific">Shewanella atlantica</name>
    <dbReference type="NCBI Taxonomy" id="271099"/>
    <lineage>
        <taxon>Bacteria</taxon>
        <taxon>Pseudomonadati</taxon>
        <taxon>Pseudomonadota</taxon>
        <taxon>Gammaproteobacteria</taxon>
        <taxon>Alteromonadales</taxon>
        <taxon>Shewanellaceae</taxon>
        <taxon>Shewanella</taxon>
    </lineage>
</organism>
<protein>
    <submittedName>
        <fullName evidence="4">S9 family peptidase</fullName>
    </submittedName>
</protein>
<name>A0A3S0L8B6_9GAMM</name>
<proteinExistence type="predicted"/>
<evidence type="ECO:0000256" key="1">
    <source>
        <dbReference type="ARBA" id="ARBA00022801"/>
    </source>
</evidence>
<dbReference type="InterPro" id="IPR002470">
    <property type="entry name" value="Peptidase_S9A"/>
</dbReference>
<feature type="domain" description="Peptidase S9 prolyl oligopeptidase catalytic" evidence="3">
    <location>
        <begin position="443"/>
        <end position="653"/>
    </location>
</feature>
<dbReference type="RefSeq" id="WP_126507247.1">
    <property type="nucleotide sequence ID" value="NZ_RXNV01000010.1"/>
</dbReference>
<dbReference type="SUPFAM" id="SSF82171">
    <property type="entry name" value="DPP6 N-terminal domain-like"/>
    <property type="match status" value="1"/>
</dbReference>
<dbReference type="PANTHER" id="PTHR42776:SF27">
    <property type="entry name" value="DIPEPTIDYL PEPTIDASE FAMILY MEMBER 6"/>
    <property type="match status" value="1"/>
</dbReference>
<keyword evidence="1" id="KW-0378">Hydrolase</keyword>
<gene>
    <name evidence="4" type="ORF">EKG39_17325</name>
</gene>
<evidence type="ECO:0000313" key="4">
    <source>
        <dbReference type="EMBL" id="RTR29274.1"/>
    </source>
</evidence>
<feature type="signal peptide" evidence="2">
    <location>
        <begin position="1"/>
        <end position="21"/>
    </location>
</feature>
<dbReference type="AlphaFoldDB" id="A0A3S0L8B6"/>
<dbReference type="InterPro" id="IPR001375">
    <property type="entry name" value="Peptidase_S9_cat"/>
</dbReference>
<dbReference type="Pfam" id="PF00326">
    <property type="entry name" value="Peptidase_S9"/>
    <property type="match status" value="1"/>
</dbReference>
<evidence type="ECO:0000313" key="5">
    <source>
        <dbReference type="Proteomes" id="UP000282060"/>
    </source>
</evidence>
<dbReference type="FunFam" id="3.40.50.1820:FF:000442">
    <property type="entry name" value="Subfamily S9C unassigned peptidase"/>
    <property type="match status" value="1"/>
</dbReference>
<dbReference type="InterPro" id="IPR029058">
    <property type="entry name" value="AB_hydrolase_fold"/>
</dbReference>
<dbReference type="EMBL" id="RXNV01000010">
    <property type="protein sequence ID" value="RTR29274.1"/>
    <property type="molecule type" value="Genomic_DNA"/>
</dbReference>
<sequence length="654" mass="74077">MKLIKFFSFACLSILSYNAVAKIENPAEVFSRSAEFSNVKISPGGDYLSTITTKDSKKVLIILDAKTRKPLHSVYFSTNAQVGDYQWVNDERVVLQKVYLKGWQDHPLYYGELMAVNADGSKPEYLFGYNQQGQQTGSRIKKNTPIRATAYILDPMPENKRYMLVKALPWGSGGSNTAENLQQVYRVDVYKGKRKKLATAPISYANFLTDDEGEVRFVSGTRDYISSRLFYRKDHLWVDTEKLQLNLEQMRPIAFGDDKDSVYVVGSEPGKNKGIYLINIKTGTKKLISRDDVVDPYNVWINQNNKKLYAVEFENGYPSYEFVDKKDARAKLIKQLLASLPGHQIHLVSETTDSSQFIIKAFNDRNPGDYYLFNNETMKLEYLVSQKNWLDPELMAEVKPISFTSRDGKTIHGYLTLPNNLEAKNLPLVVNPHGGPHGPRDWWGFDPQNQLIASQGAAVLQINFRGSGGYGKNFEHLGHQKWGTDIQYDIIDGTKYVIEQGLVDKDRICIAGGSFGGYSALMAPTLAPDMFKCAIGFAGVYDLPLMFKEGDVQSRRAGGRYLEQVLGEDTKVLKSMSPTHNVDKLKTKILLVHGGDDERAPIEQFEALEDALNERNYPYQKLVMDDEGHGFYNDEHQAKYYGEMLSFLKENLKL</sequence>